<comment type="caution">
    <text evidence="2">The sequence shown here is derived from an EMBL/GenBank/DDBJ whole genome shotgun (WGS) entry which is preliminary data.</text>
</comment>
<dbReference type="AlphaFoldDB" id="A0A9X3IUY5"/>
<organism evidence="2 3">
    <name type="scientific">Nannocystis pusilla</name>
    <dbReference type="NCBI Taxonomy" id="889268"/>
    <lineage>
        <taxon>Bacteria</taxon>
        <taxon>Pseudomonadati</taxon>
        <taxon>Myxococcota</taxon>
        <taxon>Polyangia</taxon>
        <taxon>Nannocystales</taxon>
        <taxon>Nannocystaceae</taxon>
        <taxon>Nannocystis</taxon>
    </lineage>
</organism>
<name>A0A9X3IUY5_9BACT</name>
<keyword evidence="3" id="KW-1185">Reference proteome</keyword>
<dbReference type="Proteomes" id="UP001150924">
    <property type="component" value="Unassembled WGS sequence"/>
</dbReference>
<feature type="signal peptide" evidence="1">
    <location>
        <begin position="1"/>
        <end position="24"/>
    </location>
</feature>
<proteinExistence type="predicted"/>
<evidence type="ECO:0000313" key="3">
    <source>
        <dbReference type="Proteomes" id="UP001150924"/>
    </source>
</evidence>
<accession>A0A9X3IUY5</accession>
<feature type="chain" id="PRO_5040866082" evidence="1">
    <location>
        <begin position="25"/>
        <end position="194"/>
    </location>
</feature>
<sequence>MKARSLAVTLCTLALGLASTTAHASNYPPDYDMCSLTETLYSGPFKVIRDFVDPWDEHYKLTIVYDGYLRDDYADDQINFYVSLNGNSAMLDALPGVNDDAYVFLDSGPRGCFWCPNGPNPNSSCDNVTFEPYQSGKWICSYPSAVENHLFYWSHDEFGGLNAWDIELAAEAGGQWDSNYGGNFDVRFEPRSCW</sequence>
<evidence type="ECO:0000313" key="2">
    <source>
        <dbReference type="EMBL" id="MCY1004345.1"/>
    </source>
</evidence>
<gene>
    <name evidence="2" type="ORF">OV079_01940</name>
</gene>
<keyword evidence="1" id="KW-0732">Signal</keyword>
<reference evidence="2" key="1">
    <citation type="submission" date="2022-11" db="EMBL/GenBank/DDBJ databases">
        <title>Minimal conservation of predation-associated metabolite biosynthetic gene clusters underscores biosynthetic potential of Myxococcota including descriptions for ten novel species: Archangium lansinium sp. nov., Myxococcus landrumus sp. nov., Nannocystis bai.</title>
        <authorList>
            <person name="Ahearne A."/>
            <person name="Stevens C."/>
            <person name="Phillips K."/>
        </authorList>
    </citation>
    <scope>NUCLEOTIDE SEQUENCE</scope>
    <source>
        <strain evidence="2">Na p29</strain>
    </source>
</reference>
<dbReference type="RefSeq" id="WP_267765885.1">
    <property type="nucleotide sequence ID" value="NZ_JAPNKE010000002.1"/>
</dbReference>
<dbReference type="EMBL" id="JAPNKE010000002">
    <property type="protein sequence ID" value="MCY1004345.1"/>
    <property type="molecule type" value="Genomic_DNA"/>
</dbReference>
<protein>
    <submittedName>
        <fullName evidence="2">Uncharacterized protein</fullName>
    </submittedName>
</protein>
<evidence type="ECO:0000256" key="1">
    <source>
        <dbReference type="SAM" id="SignalP"/>
    </source>
</evidence>